<dbReference type="InterPro" id="IPR043128">
    <property type="entry name" value="Rev_trsase/Diguanyl_cyclase"/>
</dbReference>
<feature type="compositionally biased region" description="Basic and acidic residues" evidence="1">
    <location>
        <begin position="295"/>
        <end position="304"/>
    </location>
</feature>
<dbReference type="AlphaFoldDB" id="A0A8W8MUD3"/>
<evidence type="ECO:0000256" key="1">
    <source>
        <dbReference type="SAM" id="MobiDB-lite"/>
    </source>
</evidence>
<name>A0A8W8MUD3_MAGGI</name>
<dbReference type="EnsemblMetazoa" id="G3976.3">
    <property type="protein sequence ID" value="G3976.3:cds"/>
    <property type="gene ID" value="G3976"/>
</dbReference>
<dbReference type="PANTHER" id="PTHR33050:SF7">
    <property type="entry name" value="RIBONUCLEASE H"/>
    <property type="match status" value="1"/>
</dbReference>
<dbReference type="CDD" id="cd09275">
    <property type="entry name" value="RNase_HI_RT_DIRS1"/>
    <property type="match status" value="1"/>
</dbReference>
<dbReference type="Gene3D" id="3.30.420.10">
    <property type="entry name" value="Ribonuclease H-like superfamily/Ribonuclease H"/>
    <property type="match status" value="1"/>
</dbReference>
<feature type="compositionally biased region" description="Basic and acidic residues" evidence="1">
    <location>
        <begin position="21"/>
        <end position="34"/>
    </location>
</feature>
<organism evidence="3 4">
    <name type="scientific">Magallana gigas</name>
    <name type="common">Pacific oyster</name>
    <name type="synonym">Crassostrea gigas</name>
    <dbReference type="NCBI Taxonomy" id="29159"/>
    <lineage>
        <taxon>Eukaryota</taxon>
        <taxon>Metazoa</taxon>
        <taxon>Spiralia</taxon>
        <taxon>Lophotrochozoa</taxon>
        <taxon>Mollusca</taxon>
        <taxon>Bivalvia</taxon>
        <taxon>Autobranchia</taxon>
        <taxon>Pteriomorphia</taxon>
        <taxon>Ostreida</taxon>
        <taxon>Ostreoidea</taxon>
        <taxon>Ostreidae</taxon>
        <taxon>Magallana</taxon>
    </lineage>
</organism>
<dbReference type="Proteomes" id="UP000005408">
    <property type="component" value="Unassembled WGS sequence"/>
</dbReference>
<proteinExistence type="predicted"/>
<dbReference type="InterPro" id="IPR000477">
    <property type="entry name" value="RT_dom"/>
</dbReference>
<protein>
    <recommendedName>
        <fullName evidence="2">Reverse transcriptase domain-containing protein</fullName>
    </recommendedName>
</protein>
<dbReference type="GO" id="GO:0006259">
    <property type="term" value="P:DNA metabolic process"/>
    <property type="evidence" value="ECO:0007669"/>
    <property type="project" value="UniProtKB-ARBA"/>
</dbReference>
<sequence length="986" mass="112178">MSSPDGSPERASLGQDGISVETDKTCGHDGEPRKSWGGYSIPKKTKNKDSMRTYMKDRYDDDSASSDPYEDDSSEEEGEIDDFTYKSPLSRTREPKEADSDDELDAKRFDPLNDETEYLLDKSKAKYAKKYFKLHLTEEKIRSCILEDAPIPGNEFLNPPEIDDYIEDLVADHKSMKFLKMHDSSLKFVQKRVAQCMGPVSRIWEELDKAHEGHTSTMDIEDVVKLLEKTILMIGQVNVACLYERRINFLAKILKSTKKAKSMLRDNEAKLQDDTVLFGNDFYATLYRKSKDRKRAREMSRDIARPVTKKPRLTQTVDQPFRQGPSGEQKRTRGSNFRGRGGITKKQRYVNDVSDKYTDSGRTNIKSVRGSPQSPSQCRKVEIDRNCTKSNPVRGETKAFCFKLGENNKRLFNSDRTEGVQNRFFDNTQANICNGNSILGERISDFEQGNWGNDRKKSGGDCGPQKQCSRSVHKHFVSGPRLFTKVMKPIIAFLRRLGIRLVIYLDDILLLNQTKEGLMKDRDSLIWLLHNLGWLINWKKSVLEPTQTIEFLGLKVDSVEMSVYLPQDKIQNIKMKCQKALESDHITIQELASLVGSLNATVEAVIPASLYVRELQMFKTKCLIKEKSYKNKINLSQECKTEISWWIQQLQVWNGKQIITNEPDLVIETDASTMGWGFHCPFSQTRMGGPWSPVEKKLHINALELKAANIAVKSVTKNKQNVHIHLKMDNTTAVTYVNKMGGTKSPILTNIAKDLWEYCLERKITLTAEHLPGSLNQTADWESRNVSTMSINSWRLNPKIFAQINSLWGPLEMDLFADRLNAQLEKYMSWKPDPFAMGTDAFLAHWGGMKAYAFPPFCLIQRCIAKVQKERGELVIVTPAWQTQPYYPMLLNMSIVDPILLPPQKDLLLLPGGDPHPLITNGTLKLVVWKISGETKKCMGYQQTLQNYSQHHGGRELNQLTTAAGNTGLAGVVADKLIPFSPLWNI</sequence>
<feature type="domain" description="Reverse transcriptase" evidence="2">
    <location>
        <begin position="477"/>
        <end position="555"/>
    </location>
</feature>
<feature type="compositionally biased region" description="Acidic residues" evidence="1">
    <location>
        <begin position="62"/>
        <end position="82"/>
    </location>
</feature>
<dbReference type="Gene3D" id="3.30.70.270">
    <property type="match status" value="1"/>
</dbReference>
<dbReference type="Pfam" id="PF00078">
    <property type="entry name" value="RVT_1"/>
    <property type="match status" value="1"/>
</dbReference>
<dbReference type="GO" id="GO:0003676">
    <property type="term" value="F:nucleic acid binding"/>
    <property type="evidence" value="ECO:0007669"/>
    <property type="project" value="InterPro"/>
</dbReference>
<dbReference type="InterPro" id="IPR052055">
    <property type="entry name" value="Hepadnavirus_pol/RT"/>
</dbReference>
<evidence type="ECO:0000259" key="2">
    <source>
        <dbReference type="Pfam" id="PF00078"/>
    </source>
</evidence>
<dbReference type="PANTHER" id="PTHR33050">
    <property type="entry name" value="REVERSE TRANSCRIPTASE DOMAIN-CONTAINING PROTEIN"/>
    <property type="match status" value="1"/>
</dbReference>
<feature type="compositionally biased region" description="Polar residues" evidence="1">
    <location>
        <begin position="360"/>
        <end position="377"/>
    </location>
</feature>
<feature type="region of interest" description="Disordered" evidence="1">
    <location>
        <begin position="1"/>
        <end position="109"/>
    </location>
</feature>
<evidence type="ECO:0000313" key="4">
    <source>
        <dbReference type="Proteomes" id="UP000005408"/>
    </source>
</evidence>
<dbReference type="SUPFAM" id="SSF56672">
    <property type="entry name" value="DNA/RNA polymerases"/>
    <property type="match status" value="1"/>
</dbReference>
<evidence type="ECO:0000313" key="3">
    <source>
        <dbReference type="EnsemblMetazoa" id="G3976.3:cds"/>
    </source>
</evidence>
<dbReference type="InterPro" id="IPR036397">
    <property type="entry name" value="RNaseH_sf"/>
</dbReference>
<dbReference type="InterPro" id="IPR043502">
    <property type="entry name" value="DNA/RNA_pol_sf"/>
</dbReference>
<feature type="region of interest" description="Disordered" evidence="1">
    <location>
        <begin position="294"/>
        <end position="380"/>
    </location>
</feature>
<reference evidence="3" key="1">
    <citation type="submission" date="2022-08" db="UniProtKB">
        <authorList>
            <consortium name="EnsemblMetazoa"/>
        </authorList>
    </citation>
    <scope>IDENTIFICATION</scope>
    <source>
        <strain evidence="3">05x7-T-G4-1.051#20</strain>
    </source>
</reference>
<keyword evidence="4" id="KW-1185">Reference proteome</keyword>
<feature type="compositionally biased region" description="Basic and acidic residues" evidence="1">
    <location>
        <begin position="47"/>
        <end position="61"/>
    </location>
</feature>
<accession>A0A8W8MUD3</accession>